<keyword evidence="1" id="KW-0560">Oxidoreductase</keyword>
<dbReference type="Proteomes" id="UP000198341">
    <property type="component" value="Chromosome 2"/>
</dbReference>
<dbReference type="eggNOG" id="KOG1575">
    <property type="taxonomic scope" value="Eukaryota"/>
</dbReference>
<dbReference type="EMBL" id="FO082277">
    <property type="protein sequence ID" value="CCO14754.1"/>
    <property type="molecule type" value="Genomic_DNA"/>
</dbReference>
<dbReference type="GeneID" id="19017247"/>
<organism evidence="3 4">
    <name type="scientific">Bathycoccus prasinos</name>
    <dbReference type="NCBI Taxonomy" id="41875"/>
    <lineage>
        <taxon>Eukaryota</taxon>
        <taxon>Viridiplantae</taxon>
        <taxon>Chlorophyta</taxon>
        <taxon>Mamiellophyceae</taxon>
        <taxon>Mamiellales</taxon>
        <taxon>Bathycoccaceae</taxon>
        <taxon>Bathycoccus</taxon>
    </lineage>
</organism>
<dbReference type="CDD" id="cd19094">
    <property type="entry name" value="AKR_Tas-like"/>
    <property type="match status" value="1"/>
</dbReference>
<reference evidence="3 4" key="1">
    <citation type="submission" date="2011-10" db="EMBL/GenBank/DDBJ databases">
        <authorList>
            <person name="Genoscope - CEA"/>
        </authorList>
    </citation>
    <scope>NUCLEOTIDE SEQUENCE [LARGE SCALE GENOMIC DNA]</scope>
    <source>
        <strain evidence="3 4">RCC 1105</strain>
    </source>
</reference>
<dbReference type="Gene3D" id="3.20.20.100">
    <property type="entry name" value="NADP-dependent oxidoreductase domain"/>
    <property type="match status" value="1"/>
</dbReference>
<dbReference type="InterPro" id="IPR036812">
    <property type="entry name" value="NAD(P)_OxRdtase_dom_sf"/>
</dbReference>
<proteinExistence type="predicted"/>
<evidence type="ECO:0000313" key="4">
    <source>
        <dbReference type="Proteomes" id="UP000198341"/>
    </source>
</evidence>
<dbReference type="PANTHER" id="PTHR43364">
    <property type="entry name" value="NADH-SPECIFIC METHYLGLYOXAL REDUCTASE-RELATED"/>
    <property type="match status" value="1"/>
</dbReference>
<dbReference type="InterPro" id="IPR020471">
    <property type="entry name" value="AKR"/>
</dbReference>
<dbReference type="Pfam" id="PF00248">
    <property type="entry name" value="Aldo_ket_red"/>
    <property type="match status" value="1"/>
</dbReference>
<dbReference type="PRINTS" id="PR00069">
    <property type="entry name" value="ALDKETRDTASE"/>
</dbReference>
<dbReference type="KEGG" id="bpg:Bathy02g01330"/>
<dbReference type="STRING" id="41875.K8EAK3"/>
<name>K8EAK3_9CHLO</name>
<protein>
    <submittedName>
        <fullName evidence="3">Aldo/keto reductase</fullName>
    </submittedName>
</protein>
<accession>K8EAK3</accession>
<gene>
    <name evidence="3" type="ORF">Bathy02g01330</name>
</gene>
<evidence type="ECO:0000313" key="3">
    <source>
        <dbReference type="EMBL" id="CCO14754.1"/>
    </source>
</evidence>
<dbReference type="GO" id="GO:0016491">
    <property type="term" value="F:oxidoreductase activity"/>
    <property type="evidence" value="ECO:0007669"/>
    <property type="project" value="UniProtKB-KW"/>
</dbReference>
<evidence type="ECO:0000259" key="2">
    <source>
        <dbReference type="Pfam" id="PF00248"/>
    </source>
</evidence>
<evidence type="ECO:0000256" key="1">
    <source>
        <dbReference type="ARBA" id="ARBA00023002"/>
    </source>
</evidence>
<dbReference type="InterPro" id="IPR050523">
    <property type="entry name" value="AKR_Detox_Biosynth"/>
</dbReference>
<keyword evidence="4" id="KW-1185">Reference proteome</keyword>
<dbReference type="AlphaFoldDB" id="K8EAK3"/>
<dbReference type="InterPro" id="IPR023210">
    <property type="entry name" value="NADP_OxRdtase_dom"/>
</dbReference>
<dbReference type="OrthoDB" id="2310150at2759"/>
<dbReference type="RefSeq" id="XP_007514514.1">
    <property type="nucleotide sequence ID" value="XM_007514452.1"/>
</dbReference>
<dbReference type="SUPFAM" id="SSF51430">
    <property type="entry name" value="NAD(P)-linked oxidoreductase"/>
    <property type="match status" value="1"/>
</dbReference>
<dbReference type="PANTHER" id="PTHR43364:SF4">
    <property type="entry name" value="NAD(P)-LINKED OXIDOREDUCTASE SUPERFAMILY PROTEIN"/>
    <property type="match status" value="1"/>
</dbReference>
<sequence>MSTALSARSSFKCIGYSSVSASERKRTETLRRRYCATKTTFSFERNQRVGDTDIHIADVTLGTMTFGKQNTEKDAHEQLNYAIKEFGVNSIDTAEMYAVPADAKTQGKTDEYIGSWLKEKDVKREEIILMTKVAGRSEMQLRGRIPGEENRLTAKQMELSVECSLERLQTDYVDVLQLHWPDRYVSLFGGVPYERTSEREDDVSFEEQAECMYRLIKSGKVRYFGTSNETTFGVCEFAALAKYKKEQSPKMQTIQNGYNLLQRIAFETDLNEACSPKNHNVSFLAYSPLAGGALTGKYLKASEPPKNSRFTLFPGYMARFNEPRLKNCLTEYQTLAEESGLTLTDLSLRFVRDRDFVCSSIIGATTMPQLEENLKAYTQPPLGKDVDDEIERIYRKYRDPAQSTKTS</sequence>
<feature type="domain" description="NADP-dependent oxidoreductase" evidence="2">
    <location>
        <begin position="59"/>
        <end position="394"/>
    </location>
</feature>